<keyword evidence="1" id="KW-0067">ATP-binding</keyword>
<organism evidence="4">
    <name type="scientific">Candidatus Berkiella cookevillensis</name>
    <dbReference type="NCBI Taxonomy" id="437022"/>
    <lineage>
        <taxon>Bacteria</taxon>
        <taxon>Pseudomonadati</taxon>
        <taxon>Pseudomonadota</taxon>
        <taxon>Gammaproteobacteria</taxon>
        <taxon>Candidatus Berkiellales</taxon>
        <taxon>Candidatus Berkiellaceae</taxon>
        <taxon>Candidatus Berkiella</taxon>
    </lineage>
</organism>
<feature type="compositionally biased region" description="Polar residues" evidence="2">
    <location>
        <begin position="656"/>
        <end position="669"/>
    </location>
</feature>
<reference evidence="4" key="1">
    <citation type="submission" date="2015-09" db="EMBL/GenBank/DDBJ databases">
        <title>Draft Genome Sequences of Two Novel Amoeba-resistant Intranuclear Bacteria, Candidatus Berkiella cookevillensis and Candidatus Berkiella aquae.</title>
        <authorList>
            <person name="Mehari Y.T."/>
            <person name="Arivett B.A."/>
            <person name="Farone A.L."/>
            <person name="Gunderson J.H."/>
            <person name="Farone M.B."/>
        </authorList>
    </citation>
    <scope>NUCLEOTIDE SEQUENCE [LARGE SCALE GENOMIC DNA]</scope>
    <source>
        <strain evidence="4">CC99</strain>
    </source>
</reference>
<feature type="region of interest" description="Disordered" evidence="2">
    <location>
        <begin position="610"/>
        <end position="705"/>
    </location>
</feature>
<dbReference type="GO" id="GO:0005524">
    <property type="term" value="F:ATP binding"/>
    <property type="evidence" value="ECO:0007669"/>
    <property type="project" value="UniProtKB-UniRule"/>
</dbReference>
<dbReference type="PANTHER" id="PTHR44167">
    <property type="entry name" value="OVARIAN-SPECIFIC SERINE/THREONINE-PROTEIN KINASE LOK-RELATED"/>
    <property type="match status" value="1"/>
</dbReference>
<dbReference type="AlphaFoldDB" id="A0A0Q9YRU1"/>
<dbReference type="InterPro" id="IPR017441">
    <property type="entry name" value="Protein_kinase_ATP_BS"/>
</dbReference>
<dbReference type="Pfam" id="PF00069">
    <property type="entry name" value="Pkinase"/>
    <property type="match status" value="1"/>
</dbReference>
<dbReference type="SUPFAM" id="SSF56112">
    <property type="entry name" value="Protein kinase-like (PK-like)"/>
    <property type="match status" value="1"/>
</dbReference>
<gene>
    <name evidence="4" type="primary">pknB</name>
    <name evidence="5" type="ORF">CC99x_001290</name>
    <name evidence="4" type="ORF">CC99x_00546</name>
</gene>
<comment type="caution">
    <text evidence="4">The sequence shown here is derived from an EMBL/GenBank/DDBJ whole genome shotgun (WGS) entry which is preliminary data.</text>
</comment>
<evidence type="ECO:0000259" key="3">
    <source>
        <dbReference type="PROSITE" id="PS50011"/>
    </source>
</evidence>
<dbReference type="EMBL" id="LKHV02000001">
    <property type="protein sequence ID" value="MCS5707531.1"/>
    <property type="molecule type" value="Genomic_DNA"/>
</dbReference>
<dbReference type="EMBL" id="LKHV01000002">
    <property type="protein sequence ID" value="KRG19534.1"/>
    <property type="molecule type" value="Genomic_DNA"/>
</dbReference>
<dbReference type="PROSITE" id="PS00107">
    <property type="entry name" value="PROTEIN_KINASE_ATP"/>
    <property type="match status" value="1"/>
</dbReference>
<evidence type="ECO:0000256" key="1">
    <source>
        <dbReference type="PROSITE-ProRule" id="PRU10141"/>
    </source>
</evidence>
<sequence>MPIPLSPQNIGVLQAQGISEDDIRQIQASNPPADGSFYRIALSTPLSRQFKGSDPENQEFVLVNGKPFLIAAGLGKGGFGSVYQGISLETGEAVAIKFSNIPRALGEDKAKIVDIERESLRRLGKLQAGASGPSTVMPEYNYAALTVMTLVQGQTLEQMLYRENDAGTMEKQHLDMLTKFFIGMEFIDSLHSDFHQNGILHRDIKPDNIFWNSATRKLSIIDYGENLHVQGPIPDNFDALHIPSPDLSNMLYAAPELAAFATRAFSAKSDSFAAGLVLAEVFSDFNAMAFKDALITAGDSNIEAEEKTQEALRKALMAPGEDAVSKVLFAAVVNNILQADPNKRGTLLDASIAIKKCTIGFLNKSTAAELGITETEKAKLLSHLRFSIAMNNAQLILENNRDFIQSHRGLSEALNHLVTTTRQRDLMGDNSANDRQLFAILQTLEKKVNDLSDRKNVAEKEALLSLINDLKSEPKMLLLQTEQFMQQNTKFLTKLNLHDKIEMLTTRYAHVYEAGLLQDSKVLQVISNNIGAIQADLDQKGLSLPPQLSQIFAQMHASLKLPEAVVRKAEDVTVASSSVAEPQQQRPSMPSLSLEGLSSAKAVSFAAPEIRRGESPSSKANIAQDIDAPPKRAVHEPPPSRRMSQRIERSDPSAEHASSLSRRSSTTMFPSFIKHASDSTTSSPKTVQFQEEEKKDAVQKPTLGK</sequence>
<keyword evidence="6" id="KW-1185">Reference proteome</keyword>
<reference evidence="5" key="2">
    <citation type="journal article" date="2016" name="Genome Announc.">
        <title>Draft Genome Sequences of Two Novel Amoeba-Resistant Intranuclear Bacteria, 'Candidatus Berkiella cookevillensis' and 'Candidatus Berkiella aquae'.</title>
        <authorList>
            <person name="Mehari Y.T."/>
            <person name="Arivett B.A."/>
            <person name="Farone A.L."/>
            <person name="Gunderson J.H."/>
            <person name="Farone M.B."/>
        </authorList>
    </citation>
    <scope>NUCLEOTIDE SEQUENCE</scope>
    <source>
        <strain evidence="5">CC99</strain>
    </source>
</reference>
<reference evidence="5" key="3">
    <citation type="submission" date="2021-06" db="EMBL/GenBank/DDBJ databases">
        <title>Genomic Description and Analysis of Intracellular Bacteria, Candidatus Berkiella cookevillensis and Candidatus Berkiella aquae.</title>
        <authorList>
            <person name="Kidane D.T."/>
            <person name="Mehari Y.T."/>
            <person name="Rice F.C."/>
            <person name="Arivett B.A."/>
            <person name="Farone A.L."/>
            <person name="Berk S.G."/>
            <person name="Farone M.B."/>
        </authorList>
    </citation>
    <scope>NUCLEOTIDE SEQUENCE</scope>
    <source>
        <strain evidence="5">CC99</strain>
    </source>
</reference>
<dbReference type="Proteomes" id="UP000051494">
    <property type="component" value="Unassembled WGS sequence"/>
</dbReference>
<dbReference type="PROSITE" id="PS50011">
    <property type="entry name" value="PROTEIN_KINASE_DOM"/>
    <property type="match status" value="1"/>
</dbReference>
<dbReference type="EC" id="2.7.11.1" evidence="4"/>
<evidence type="ECO:0000313" key="6">
    <source>
        <dbReference type="Proteomes" id="UP000051494"/>
    </source>
</evidence>
<dbReference type="GO" id="GO:0004674">
    <property type="term" value="F:protein serine/threonine kinase activity"/>
    <property type="evidence" value="ECO:0007669"/>
    <property type="project" value="UniProtKB-EC"/>
</dbReference>
<accession>A0A0Q9YRU1</accession>
<dbReference type="OrthoDB" id="4103069at2"/>
<proteinExistence type="predicted"/>
<dbReference type="SMART" id="SM00220">
    <property type="entry name" value="S_TKc"/>
    <property type="match status" value="1"/>
</dbReference>
<dbReference type="PANTHER" id="PTHR44167:SF30">
    <property type="entry name" value="PHOSPHORYLASE KINASE"/>
    <property type="match status" value="1"/>
</dbReference>
<name>A0A0Q9YRU1_9GAMM</name>
<keyword evidence="1" id="KW-0547">Nucleotide-binding</keyword>
<dbReference type="InterPro" id="IPR011009">
    <property type="entry name" value="Kinase-like_dom_sf"/>
</dbReference>
<dbReference type="STRING" id="437022.CC99x_00546"/>
<feature type="domain" description="Protein kinase" evidence="3">
    <location>
        <begin position="68"/>
        <end position="362"/>
    </location>
</feature>
<evidence type="ECO:0000256" key="2">
    <source>
        <dbReference type="SAM" id="MobiDB-lite"/>
    </source>
</evidence>
<feature type="compositionally biased region" description="Basic and acidic residues" evidence="2">
    <location>
        <begin position="628"/>
        <end position="654"/>
    </location>
</feature>
<evidence type="ECO:0000313" key="4">
    <source>
        <dbReference type="EMBL" id="KRG19534.1"/>
    </source>
</evidence>
<dbReference type="InterPro" id="IPR000719">
    <property type="entry name" value="Prot_kinase_dom"/>
</dbReference>
<feature type="compositionally biased region" description="Polar residues" evidence="2">
    <location>
        <begin position="678"/>
        <end position="689"/>
    </location>
</feature>
<keyword evidence="4" id="KW-0808">Transferase</keyword>
<evidence type="ECO:0000313" key="5">
    <source>
        <dbReference type="EMBL" id="MCS5707531.1"/>
    </source>
</evidence>
<dbReference type="RefSeq" id="WP_057623410.1">
    <property type="nucleotide sequence ID" value="NZ_LKHV02000001.1"/>
</dbReference>
<keyword evidence="4" id="KW-0418">Kinase</keyword>
<feature type="binding site" evidence="1">
    <location>
        <position position="97"/>
    </location>
    <ligand>
        <name>ATP</name>
        <dbReference type="ChEBI" id="CHEBI:30616"/>
    </ligand>
</feature>
<protein>
    <submittedName>
        <fullName evidence="4 5">Protein kinase</fullName>
        <ecNumber evidence="4">2.7.11.1</ecNumber>
    </submittedName>
</protein>
<dbReference type="Gene3D" id="1.10.510.10">
    <property type="entry name" value="Transferase(Phosphotransferase) domain 1"/>
    <property type="match status" value="1"/>
</dbReference>